<keyword evidence="1" id="KW-0472">Membrane</keyword>
<feature type="transmembrane region" description="Helical" evidence="1">
    <location>
        <begin position="47"/>
        <end position="65"/>
    </location>
</feature>
<keyword evidence="1" id="KW-1133">Transmembrane helix</keyword>
<evidence type="ECO:0000313" key="3">
    <source>
        <dbReference type="Proteomes" id="UP000694562"/>
    </source>
</evidence>
<reference evidence="2" key="1">
    <citation type="submission" date="2025-08" db="UniProtKB">
        <authorList>
            <consortium name="Ensembl"/>
        </authorList>
    </citation>
    <scope>IDENTIFICATION</scope>
</reference>
<dbReference type="Ensembl" id="ENSFTIT00000018453.1">
    <property type="protein sequence ID" value="ENSFTIP00000017710.1"/>
    <property type="gene ID" value="ENSFTIG00000011720.1"/>
</dbReference>
<accession>A0A8C4UTD8</accession>
<sequence length="95" mass="11147">MTNQLLYIHIKQYSPCHWQSLYDRESVTELAQDQTQDTQLIAADEKLVRVFYCILMLFVGFHITFEYSGKKFPITCTRQFILHVLSCIPEAILTT</sequence>
<keyword evidence="1" id="KW-0812">Transmembrane</keyword>
<name>A0A8C4UTD8_FALTI</name>
<reference evidence="2" key="2">
    <citation type="submission" date="2025-09" db="UniProtKB">
        <authorList>
            <consortium name="Ensembl"/>
        </authorList>
    </citation>
    <scope>IDENTIFICATION</scope>
</reference>
<protein>
    <submittedName>
        <fullName evidence="2">Uncharacterized protein</fullName>
    </submittedName>
</protein>
<proteinExistence type="predicted"/>
<keyword evidence="3" id="KW-1185">Reference proteome</keyword>
<dbReference type="AlphaFoldDB" id="A0A8C4UTD8"/>
<dbReference type="Proteomes" id="UP000694562">
    <property type="component" value="Unplaced"/>
</dbReference>
<evidence type="ECO:0000256" key="1">
    <source>
        <dbReference type="SAM" id="Phobius"/>
    </source>
</evidence>
<organism evidence="2 3">
    <name type="scientific">Falco tinnunculus</name>
    <name type="common">Common kestrel</name>
    <dbReference type="NCBI Taxonomy" id="100819"/>
    <lineage>
        <taxon>Eukaryota</taxon>
        <taxon>Metazoa</taxon>
        <taxon>Chordata</taxon>
        <taxon>Craniata</taxon>
        <taxon>Vertebrata</taxon>
        <taxon>Euteleostomi</taxon>
        <taxon>Archelosauria</taxon>
        <taxon>Archosauria</taxon>
        <taxon>Dinosauria</taxon>
        <taxon>Saurischia</taxon>
        <taxon>Theropoda</taxon>
        <taxon>Coelurosauria</taxon>
        <taxon>Aves</taxon>
        <taxon>Neognathae</taxon>
        <taxon>Neoaves</taxon>
        <taxon>Telluraves</taxon>
        <taxon>Australaves</taxon>
        <taxon>Falconiformes</taxon>
        <taxon>Falconidae</taxon>
        <taxon>Falco</taxon>
    </lineage>
</organism>
<evidence type="ECO:0000313" key="2">
    <source>
        <dbReference type="Ensembl" id="ENSFTIP00000017710.1"/>
    </source>
</evidence>